<organism evidence="2 3">
    <name type="scientific">Candidatus Chryseopegocella kryptomonas</name>
    <dbReference type="NCBI Taxonomy" id="1633643"/>
    <lineage>
        <taxon>Bacteria</taxon>
        <taxon>Pseudomonadati</taxon>
        <taxon>Candidatus Kryptoniota</taxon>
        <taxon>Candidatus Chryseopegocella</taxon>
    </lineage>
</organism>
<dbReference type="FunFam" id="3.30.1330.40:FF:000001">
    <property type="entry name" value="L-PSP family endoribonuclease"/>
    <property type="match status" value="1"/>
</dbReference>
<protein>
    <submittedName>
        <fullName evidence="2">Endoribonuclease L-PSP</fullName>
    </submittedName>
</protein>
<dbReference type="Pfam" id="PF01042">
    <property type="entry name" value="Ribonuc_L-PSP"/>
    <property type="match status" value="1"/>
</dbReference>
<dbReference type="EMBL" id="CZVW01000001">
    <property type="protein sequence ID" value="CUS96472.1"/>
    <property type="molecule type" value="Genomic_DNA"/>
</dbReference>
<evidence type="ECO:0000256" key="1">
    <source>
        <dbReference type="ARBA" id="ARBA00010552"/>
    </source>
</evidence>
<dbReference type="CDD" id="cd00448">
    <property type="entry name" value="YjgF_YER057c_UK114_family"/>
    <property type="match status" value="1"/>
</dbReference>
<dbReference type="InterPro" id="IPR006175">
    <property type="entry name" value="YjgF/YER057c/UK114"/>
</dbReference>
<evidence type="ECO:0000313" key="3">
    <source>
        <dbReference type="Proteomes" id="UP000199197"/>
    </source>
</evidence>
<dbReference type="PANTHER" id="PTHR11803">
    <property type="entry name" value="2-IMINOBUTANOATE/2-IMINOPROPANOATE DEAMINASE RIDA"/>
    <property type="match status" value="1"/>
</dbReference>
<dbReference type="InterPro" id="IPR006056">
    <property type="entry name" value="RidA"/>
</dbReference>
<sequence>MRFLIPILISITALFFTITSGGKMERKVVYTEKAPKPVGPYSQAIIAGDFIFTAGQIPIDPKTNQVVQGDIKEQTKQVLENLKAVLESAGATFDDVVKVTVYMRDLNEFSAMNEVYSEYFKNSPPARTTVEVSRLPRDVKIEIDLIAVKKEKK</sequence>
<name>A0A0P1MME7_9BACT</name>
<reference evidence="3" key="1">
    <citation type="submission" date="2015-11" db="EMBL/GenBank/DDBJ databases">
        <authorList>
            <person name="Varghese N."/>
        </authorList>
    </citation>
    <scope>NUCLEOTIDE SEQUENCE [LARGE SCALE GENOMIC DNA]</scope>
    <source>
        <strain evidence="3">JGI-23</strain>
    </source>
</reference>
<dbReference type="NCBIfam" id="TIGR00004">
    <property type="entry name" value="Rid family detoxifying hydrolase"/>
    <property type="match status" value="1"/>
</dbReference>
<dbReference type="PANTHER" id="PTHR11803:SF39">
    <property type="entry name" value="2-IMINOBUTANOATE_2-IMINOPROPANOATE DEAMINASE"/>
    <property type="match status" value="1"/>
</dbReference>
<dbReference type="SUPFAM" id="SSF55298">
    <property type="entry name" value="YjgF-like"/>
    <property type="match status" value="1"/>
</dbReference>
<proteinExistence type="inferred from homology"/>
<dbReference type="AlphaFoldDB" id="A0A0P1MME7"/>
<dbReference type="InterPro" id="IPR035959">
    <property type="entry name" value="RutC-like_sf"/>
</dbReference>
<dbReference type="GO" id="GO:0005829">
    <property type="term" value="C:cytosol"/>
    <property type="evidence" value="ECO:0007669"/>
    <property type="project" value="TreeGrafter"/>
</dbReference>
<dbReference type="Proteomes" id="UP000199197">
    <property type="component" value="Unassembled WGS sequence"/>
</dbReference>
<evidence type="ECO:0000313" key="2">
    <source>
        <dbReference type="EMBL" id="CUS96472.1"/>
    </source>
</evidence>
<gene>
    <name evidence="2" type="ORF">JGI23_00134</name>
</gene>
<comment type="similarity">
    <text evidence="1">Belongs to the RutC family.</text>
</comment>
<dbReference type="Gene3D" id="3.30.1330.40">
    <property type="entry name" value="RutC-like"/>
    <property type="match status" value="1"/>
</dbReference>
<accession>A0A0P1MME7</accession>
<dbReference type="GO" id="GO:0019239">
    <property type="term" value="F:deaminase activity"/>
    <property type="evidence" value="ECO:0007669"/>
    <property type="project" value="TreeGrafter"/>
</dbReference>
<keyword evidence="3" id="KW-1185">Reference proteome</keyword>